<dbReference type="GO" id="GO:0012505">
    <property type="term" value="C:endomembrane system"/>
    <property type="evidence" value="ECO:0007669"/>
    <property type="project" value="UniProtKB-SubCell"/>
</dbReference>
<dbReference type="KEGG" id="adin:H7849_08540"/>
<evidence type="ECO:0000259" key="6">
    <source>
        <dbReference type="SMART" id="SM00752"/>
    </source>
</evidence>
<accession>A0A7G8BN18</accession>
<dbReference type="SMART" id="SM00752">
    <property type="entry name" value="HTTM"/>
    <property type="match status" value="1"/>
</dbReference>
<proteinExistence type="predicted"/>
<protein>
    <submittedName>
        <fullName evidence="7">HTTM domain-containing protein</fullName>
    </submittedName>
</protein>
<dbReference type="RefSeq" id="WP_186745697.1">
    <property type="nucleotide sequence ID" value="NZ_CP060394.1"/>
</dbReference>
<evidence type="ECO:0000256" key="4">
    <source>
        <dbReference type="ARBA" id="ARBA00023136"/>
    </source>
</evidence>
<evidence type="ECO:0000256" key="2">
    <source>
        <dbReference type="ARBA" id="ARBA00022692"/>
    </source>
</evidence>
<dbReference type="PANTHER" id="PTHR39535">
    <property type="entry name" value="SPORULATION-DELAYING PROTEIN SDPB"/>
    <property type="match status" value="1"/>
</dbReference>
<feature type="transmembrane region" description="Helical" evidence="5">
    <location>
        <begin position="21"/>
        <end position="41"/>
    </location>
</feature>
<evidence type="ECO:0000256" key="3">
    <source>
        <dbReference type="ARBA" id="ARBA00022989"/>
    </source>
</evidence>
<keyword evidence="3 5" id="KW-1133">Transmembrane helix</keyword>
<dbReference type="PANTHER" id="PTHR39535:SF2">
    <property type="entry name" value="HTTM DOMAIN-CONTAINING PROTEIN"/>
    <property type="match status" value="1"/>
</dbReference>
<feature type="transmembrane region" description="Helical" evidence="5">
    <location>
        <begin position="133"/>
        <end position="153"/>
    </location>
</feature>
<evidence type="ECO:0000256" key="5">
    <source>
        <dbReference type="SAM" id="Phobius"/>
    </source>
</evidence>
<evidence type="ECO:0000256" key="1">
    <source>
        <dbReference type="ARBA" id="ARBA00004127"/>
    </source>
</evidence>
<dbReference type="InterPro" id="IPR011020">
    <property type="entry name" value="HTTM-like"/>
</dbReference>
<comment type="subcellular location">
    <subcellularLocation>
        <location evidence="1">Endomembrane system</location>
        <topology evidence="1">Multi-pass membrane protein</topology>
    </subcellularLocation>
</comment>
<dbReference type="AlphaFoldDB" id="A0A7G8BN18"/>
<keyword evidence="2 5" id="KW-0812">Transmembrane</keyword>
<reference evidence="7 8" key="1">
    <citation type="submission" date="2020-08" db="EMBL/GenBank/DDBJ databases">
        <title>Edaphobacter telluris sp. nov. and Acidobacterium dinghuensis sp. nov., two acidobacteria isolated from forest soil.</title>
        <authorList>
            <person name="Fu J."/>
            <person name="Qiu L."/>
        </authorList>
    </citation>
    <scope>NUCLEOTIDE SEQUENCE [LARGE SCALE GENOMIC DNA]</scope>
    <source>
        <strain evidence="7">4Y35</strain>
    </source>
</reference>
<gene>
    <name evidence="7" type="ORF">H7849_08540</name>
</gene>
<dbReference type="InterPro" id="IPR052964">
    <property type="entry name" value="Sporulation_signal_mat"/>
</dbReference>
<sequence>MILEKIARWWDCFFFKPESPICIAAFRILYGICVAATIILLHSDWLEWFGTHAWVSESTMHKVEPGIRLNLFGLLPQSDRWISYFFWLALLFSVLLTIGLWTRVSSVAVFLCVNSLQQRALFMTHGGDKFLRVAGFFLMFAPAGAVLSVDHWIRFRNRKTEERQLRAPWAQRMIQFELALLYFTSFLWKLKGAAWLDGTALYYVFHLRDIQRFPLPGWVTSIAVLKIGSRLTLALEFSLGTLIWLRRFRYPVLLLGLCFHLFLEYAFNLPMFEWDVLSAYVLFIDPDDLNRVVRWVSGRSNT</sequence>
<evidence type="ECO:0000313" key="8">
    <source>
        <dbReference type="Proteomes" id="UP000515312"/>
    </source>
</evidence>
<feature type="domain" description="HTTM-like" evidence="6">
    <location>
        <begin position="15"/>
        <end position="288"/>
    </location>
</feature>
<dbReference type="EMBL" id="CP060394">
    <property type="protein sequence ID" value="QNI33938.1"/>
    <property type="molecule type" value="Genomic_DNA"/>
</dbReference>
<feature type="transmembrane region" description="Helical" evidence="5">
    <location>
        <begin position="248"/>
        <end position="267"/>
    </location>
</feature>
<dbReference type="Pfam" id="PF05090">
    <property type="entry name" value="HTTM"/>
    <property type="match status" value="1"/>
</dbReference>
<keyword evidence="8" id="KW-1185">Reference proteome</keyword>
<keyword evidence="4 5" id="KW-0472">Membrane</keyword>
<name>A0A7G8BN18_9BACT</name>
<evidence type="ECO:0000313" key="7">
    <source>
        <dbReference type="EMBL" id="QNI33938.1"/>
    </source>
</evidence>
<dbReference type="Proteomes" id="UP000515312">
    <property type="component" value="Chromosome"/>
</dbReference>
<feature type="transmembrane region" description="Helical" evidence="5">
    <location>
        <begin position="81"/>
        <end position="101"/>
    </location>
</feature>
<organism evidence="7 8">
    <name type="scientific">Alloacidobacterium dinghuense</name>
    <dbReference type="NCBI Taxonomy" id="2763107"/>
    <lineage>
        <taxon>Bacteria</taxon>
        <taxon>Pseudomonadati</taxon>
        <taxon>Acidobacteriota</taxon>
        <taxon>Terriglobia</taxon>
        <taxon>Terriglobales</taxon>
        <taxon>Acidobacteriaceae</taxon>
        <taxon>Alloacidobacterium</taxon>
    </lineage>
</organism>
<dbReference type="InterPro" id="IPR053934">
    <property type="entry name" value="HTTM_dom"/>
</dbReference>